<organism evidence="1 2">
    <name type="scientific">Micromonospora fulviviridis</name>
    <dbReference type="NCBI Taxonomy" id="47860"/>
    <lineage>
        <taxon>Bacteria</taxon>
        <taxon>Bacillati</taxon>
        <taxon>Actinomycetota</taxon>
        <taxon>Actinomycetes</taxon>
        <taxon>Micromonosporales</taxon>
        <taxon>Micromonosporaceae</taxon>
        <taxon>Micromonospora</taxon>
    </lineage>
</organism>
<accession>A0ABV2VUI0</accession>
<evidence type="ECO:0000313" key="2">
    <source>
        <dbReference type="Proteomes" id="UP001550348"/>
    </source>
</evidence>
<dbReference type="RefSeq" id="WP_355667950.1">
    <property type="nucleotide sequence ID" value="NZ_JBEXRX010000187.1"/>
</dbReference>
<dbReference type="Proteomes" id="UP001550348">
    <property type="component" value="Unassembled WGS sequence"/>
</dbReference>
<evidence type="ECO:0000313" key="1">
    <source>
        <dbReference type="EMBL" id="MEU0156441.1"/>
    </source>
</evidence>
<keyword evidence="2" id="KW-1185">Reference proteome</keyword>
<name>A0ABV2VUI0_9ACTN</name>
<comment type="caution">
    <text evidence="1">The sequence shown here is derived from an EMBL/GenBank/DDBJ whole genome shotgun (WGS) entry which is preliminary data.</text>
</comment>
<proteinExistence type="predicted"/>
<evidence type="ECO:0008006" key="3">
    <source>
        <dbReference type="Google" id="ProtNLM"/>
    </source>
</evidence>
<sequence>MHRKRAIEVQKLAGRIEAELASGRVDDADLSDEQAEKVVEVLRPEPAVELATMARLAVRSVRRTAVYVAAAPLVPTLFASMACGAA</sequence>
<gene>
    <name evidence="1" type="ORF">ABZ071_32080</name>
</gene>
<dbReference type="EMBL" id="JBEXRX010000187">
    <property type="protein sequence ID" value="MEU0156441.1"/>
    <property type="molecule type" value="Genomic_DNA"/>
</dbReference>
<protein>
    <recommendedName>
        <fullName evidence="3">DUF3618 domain-containing protein</fullName>
    </recommendedName>
</protein>
<reference evidence="1 2" key="1">
    <citation type="submission" date="2024-06" db="EMBL/GenBank/DDBJ databases">
        <title>The Natural Products Discovery Center: Release of the First 8490 Sequenced Strains for Exploring Actinobacteria Biosynthetic Diversity.</title>
        <authorList>
            <person name="Kalkreuter E."/>
            <person name="Kautsar S.A."/>
            <person name="Yang D."/>
            <person name="Bader C.D."/>
            <person name="Teijaro C.N."/>
            <person name="Fluegel L."/>
            <person name="Davis C.M."/>
            <person name="Simpson J.R."/>
            <person name="Lauterbach L."/>
            <person name="Steele A.D."/>
            <person name="Gui C."/>
            <person name="Meng S."/>
            <person name="Li G."/>
            <person name="Viehrig K."/>
            <person name="Ye F."/>
            <person name="Su P."/>
            <person name="Kiefer A.F."/>
            <person name="Nichols A."/>
            <person name="Cepeda A.J."/>
            <person name="Yan W."/>
            <person name="Fan B."/>
            <person name="Jiang Y."/>
            <person name="Adhikari A."/>
            <person name="Zheng C.-J."/>
            <person name="Schuster L."/>
            <person name="Cowan T.M."/>
            <person name="Smanski M.J."/>
            <person name="Chevrette M.G."/>
            <person name="De Carvalho L.P.S."/>
            <person name="Shen B."/>
        </authorList>
    </citation>
    <scope>NUCLEOTIDE SEQUENCE [LARGE SCALE GENOMIC DNA]</scope>
    <source>
        <strain evidence="1 2">NPDC006286</strain>
    </source>
</reference>